<proteinExistence type="predicted"/>
<accession>A0A6A4MP28</accession>
<dbReference type="PANTHER" id="PTHR36390:SF1">
    <property type="entry name" value="MYOSIN HEAVY CHAIN-LIKE PROTEIN"/>
    <property type="match status" value="1"/>
</dbReference>
<feature type="coiled-coil region" evidence="1">
    <location>
        <begin position="178"/>
        <end position="268"/>
    </location>
</feature>
<name>A0A6A4MP28_9ERIC</name>
<keyword evidence="1" id="KW-0175">Coiled coil</keyword>
<dbReference type="Proteomes" id="UP000428333">
    <property type="component" value="Linkage Group LG01"/>
</dbReference>
<feature type="non-terminal residue" evidence="2">
    <location>
        <position position="1"/>
    </location>
</feature>
<evidence type="ECO:0000256" key="1">
    <source>
        <dbReference type="SAM" id="Coils"/>
    </source>
</evidence>
<sequence length="465" mass="54208">MSSRSSSTDNSFDVEELLQIETRCRELRKEKDMLRDSQPQSFELIRRLELHVKTLSESRAEDEKRIQELERELNNCSQEIGLEESIVKMLATSMLKHEKISLAAGKTLSIELLKNLIMTLLTDYLQDQLNARNEENYCLGEHVHSLELKIAETGSLEETVGSLSEELNWSNSERLFLMQELESKEVELQNSASCIEKLEESVSSVALEYQCEIESMKLDMTTLEQRFFEVKKLQEEDAREKVRMNELIQDLEIQIQNDQEIIGSLEKENKELRFKFETSQRNAEVFCRKIEEEFKEWLERNDGPPLSNQSLSCDLEENISTCGNILGPLLSRLPVAGATDADLRGKMDKMSSQIREYELLVKQLKEEVKEEKSKARDEAEDLAQEMAELRYQLTGLLEEERKRRACIEQISLQRIAQLEAQVLTLKFVYFSRGENFTEVHFFWVLIKIKRERTKSFNSVRLIHEA</sequence>
<organism evidence="2 3">
    <name type="scientific">Rhododendron williamsianum</name>
    <dbReference type="NCBI Taxonomy" id="262921"/>
    <lineage>
        <taxon>Eukaryota</taxon>
        <taxon>Viridiplantae</taxon>
        <taxon>Streptophyta</taxon>
        <taxon>Embryophyta</taxon>
        <taxon>Tracheophyta</taxon>
        <taxon>Spermatophyta</taxon>
        <taxon>Magnoliopsida</taxon>
        <taxon>eudicotyledons</taxon>
        <taxon>Gunneridae</taxon>
        <taxon>Pentapetalae</taxon>
        <taxon>asterids</taxon>
        <taxon>Ericales</taxon>
        <taxon>Ericaceae</taxon>
        <taxon>Ericoideae</taxon>
        <taxon>Rhodoreae</taxon>
        <taxon>Rhododendron</taxon>
    </lineage>
</organism>
<reference evidence="2 3" key="1">
    <citation type="journal article" date="2019" name="Genome Biol. Evol.">
        <title>The Rhododendron genome and chromosomal organization provide insight into shared whole-genome duplications across the heath family (Ericaceae).</title>
        <authorList>
            <person name="Soza V.L."/>
            <person name="Lindsley D."/>
            <person name="Waalkes A."/>
            <person name="Ramage E."/>
            <person name="Patwardhan R.P."/>
            <person name="Burton J.N."/>
            <person name="Adey A."/>
            <person name="Kumar A."/>
            <person name="Qiu R."/>
            <person name="Shendure J."/>
            <person name="Hall B."/>
        </authorList>
    </citation>
    <scope>NUCLEOTIDE SEQUENCE [LARGE SCALE GENOMIC DNA]</scope>
    <source>
        <strain evidence="2">RSF 1966-606</strain>
    </source>
</reference>
<comment type="caution">
    <text evidence="2">The sequence shown here is derived from an EMBL/GenBank/DDBJ whole genome shotgun (WGS) entry which is preliminary data.</text>
</comment>
<evidence type="ECO:0000313" key="2">
    <source>
        <dbReference type="EMBL" id="KAE9467197.1"/>
    </source>
</evidence>
<protein>
    <submittedName>
        <fullName evidence="2">Uncharacterized protein</fullName>
    </submittedName>
</protein>
<feature type="coiled-coil region" evidence="1">
    <location>
        <begin position="347"/>
        <end position="399"/>
    </location>
</feature>
<feature type="coiled-coil region" evidence="1">
    <location>
        <begin position="17"/>
        <end position="86"/>
    </location>
</feature>
<dbReference type="PANTHER" id="PTHR36390">
    <property type="entry name" value="MYOSIN HEAVY CHAIN-LIKE PROTEIN"/>
    <property type="match status" value="1"/>
</dbReference>
<gene>
    <name evidence="2" type="ORF">C3L33_00894</name>
</gene>
<dbReference type="AlphaFoldDB" id="A0A6A4MP28"/>
<evidence type="ECO:0000313" key="3">
    <source>
        <dbReference type="Proteomes" id="UP000428333"/>
    </source>
</evidence>
<dbReference type="OrthoDB" id="2020741at2759"/>
<keyword evidence="3" id="KW-1185">Reference proteome</keyword>
<dbReference type="EMBL" id="QEFC01000044">
    <property type="protein sequence ID" value="KAE9467197.1"/>
    <property type="molecule type" value="Genomic_DNA"/>
</dbReference>